<organism evidence="3 4">
    <name type="scientific">Paragemmobacter aquarius</name>
    <dbReference type="NCBI Taxonomy" id="2169400"/>
    <lineage>
        <taxon>Bacteria</taxon>
        <taxon>Pseudomonadati</taxon>
        <taxon>Pseudomonadota</taxon>
        <taxon>Alphaproteobacteria</taxon>
        <taxon>Rhodobacterales</taxon>
        <taxon>Paracoccaceae</taxon>
        <taxon>Paragemmobacter</taxon>
    </lineage>
</organism>
<protein>
    <submittedName>
        <fullName evidence="3">Fatty acid desaturase</fullName>
    </submittedName>
</protein>
<dbReference type="EMBL" id="CP028918">
    <property type="protein sequence ID" value="AWB50227.1"/>
    <property type="molecule type" value="Genomic_DNA"/>
</dbReference>
<evidence type="ECO:0000313" key="3">
    <source>
        <dbReference type="EMBL" id="AWB50227.1"/>
    </source>
</evidence>
<evidence type="ECO:0000256" key="1">
    <source>
        <dbReference type="SAM" id="Phobius"/>
    </source>
</evidence>
<dbReference type="Pfam" id="PF00487">
    <property type="entry name" value="FA_desaturase"/>
    <property type="match status" value="1"/>
</dbReference>
<gene>
    <name evidence="3" type="ORF">HYN69_04865</name>
</gene>
<name>A0A2S0UR10_9RHOB</name>
<dbReference type="AlphaFoldDB" id="A0A2S0UR10"/>
<keyword evidence="1" id="KW-0812">Transmembrane</keyword>
<keyword evidence="4" id="KW-1185">Reference proteome</keyword>
<accession>A0A2S0UR10</accession>
<reference evidence="3 4" key="1">
    <citation type="submission" date="2018-04" db="EMBL/GenBank/DDBJ databases">
        <title>Genome sequencing of Gemmobacter.</title>
        <authorList>
            <person name="Yi H."/>
            <person name="Baek M.-G."/>
        </authorList>
    </citation>
    <scope>NUCLEOTIDE SEQUENCE [LARGE SCALE GENOMIC DNA]</scope>
    <source>
        <strain evidence="3 4">HYN0069</strain>
    </source>
</reference>
<proteinExistence type="predicted"/>
<dbReference type="OrthoDB" id="784276at2"/>
<dbReference type="InterPro" id="IPR005804">
    <property type="entry name" value="FA_desaturase_dom"/>
</dbReference>
<sequence>MGTKLNTKDQGVEWPTLILLAATYTLWALATSLIYHNFPALAILLTALAIAQYSSLQHEILHGHPFRSPRLNEALAFPALNLTVPFQRFRDTHLAHHHDPILTDPYDDPESNYCDPQVWATLPAPVKALMRLNNTLLGRVTIGPVLGNILWLKNEAIQLWANARGTRRAWALHVAGLALVALWLSATAMPWWAYLAAAYLGHAILKIRTFLEHRAHEAARARTVIVEDRGPLALLFLNNNLHVVHHMHPSVPWYRLPETYAANRDHYLRRNEGYVYRNYLEVILRYFLRTKDPVPHPLMPATASNQHTVQIGSEAIT</sequence>
<evidence type="ECO:0000259" key="2">
    <source>
        <dbReference type="Pfam" id="PF00487"/>
    </source>
</evidence>
<keyword evidence="1" id="KW-1133">Transmembrane helix</keyword>
<feature type="domain" description="Fatty acid desaturase" evidence="2">
    <location>
        <begin position="40"/>
        <end position="274"/>
    </location>
</feature>
<dbReference type="GO" id="GO:0006629">
    <property type="term" value="P:lipid metabolic process"/>
    <property type="evidence" value="ECO:0007669"/>
    <property type="project" value="InterPro"/>
</dbReference>
<keyword evidence="1" id="KW-0472">Membrane</keyword>
<dbReference type="Proteomes" id="UP000244496">
    <property type="component" value="Chromosome"/>
</dbReference>
<feature type="transmembrane region" description="Helical" evidence="1">
    <location>
        <begin position="12"/>
        <end position="30"/>
    </location>
</feature>
<feature type="transmembrane region" description="Helical" evidence="1">
    <location>
        <begin position="169"/>
        <end position="186"/>
    </location>
</feature>
<dbReference type="KEGG" id="geh:HYN69_04865"/>
<evidence type="ECO:0000313" key="4">
    <source>
        <dbReference type="Proteomes" id="UP000244496"/>
    </source>
</evidence>